<sequence length="923" mass="104699">MATLLQSRPHSAQSVVLEPPPAASPSAEILLHHAAQNHIRVLIVFLNSSPASLTPQANIALASSLAFLGRSNGAVHHLVQLADSTPLVLDRKLYLYALYRCLEENGQRNPAFAHEVEMGILQHDALVFVPRLDGFLFGPSRALSLHQQVVQYEEAGGMIAPTSFAAAVKRDWVNGTYLKFLGTDPSSILEAIDEFGPWHEVLLALSVQFSKNKSLMDKLVQGSSNELPRGQGLLELARMASFRTATAISSFLQGDYVAAFDWTSRYFAVADEARRFIFPDGIRALTTRDILTMAMLITNCLERGVVLDISTVERIYTRLANPEAELHDDETETWRMRRPGSRESAASDFFQCSLAWSERQLGEENLLLNKEVMNQSLLQPMRKSQYFLCCGHLRRHMAAFGASERKITLLSGESIKVRAYSARDCSLAARLYIIAAACHPMDDPQLYRFVQSRATMLHQDNTEGTSLKRPQTVVDLQALNLESRGNMANGSDIKFSGSDLSDWPHFENQMEALYQMQMFVESIHEAVEDNPDGLNFDQSDVTFLSPLVLEHQIDGEHPVLYLAGEYLPNRADFNQEGGIFVTPELKSQIKLLQSAVEEQFALSKELVNAWAAAYTQINGSTPDWTADSDSDEDIDNFDIFRDLDIDLMDVFTRSQRAELRRMARLHNLRTTADFVRMFQQQRNERIFKLYWLFGFFPLPKVNYGLLWRRHRPADIVRSSMRLVIAIAAGAVRLSRLFVYGLAVFQWLRDILQWVFIYGSMVTFSTNFFVDIETYIFRESADVLHPRGSTSDWLKNLQLANGNVLDWSLWTKILYDMVSSTVRLQCVKDQDGDLEFCYIDKNSLIFRFSDVIALHFPIFESLPSPVLTFLVVLLYLTYGFAGQMISFNVLFYFIMQIIFRFESVSKIIFGVGKILWHNGGELIV</sequence>
<dbReference type="OrthoDB" id="4095619at2759"/>
<name>A0A2P7YZ06_9ASCO</name>
<proteinExistence type="predicted"/>
<gene>
    <name evidence="2" type="ORF">C7M61_000874</name>
</gene>
<dbReference type="RefSeq" id="XP_024715898.1">
    <property type="nucleotide sequence ID" value="XM_024856299.1"/>
</dbReference>
<keyword evidence="1" id="KW-0812">Transmembrane</keyword>
<evidence type="ECO:0000313" key="3">
    <source>
        <dbReference type="Proteomes" id="UP000241107"/>
    </source>
</evidence>
<dbReference type="GeneID" id="36564266"/>
<keyword evidence="1" id="KW-0472">Membrane</keyword>
<dbReference type="AlphaFoldDB" id="A0A2P7YZ06"/>
<keyword evidence="1" id="KW-1133">Transmembrane helix</keyword>
<organism evidence="2 3">
    <name type="scientific">Candidozyma pseudohaemuli</name>
    <dbReference type="NCBI Taxonomy" id="418784"/>
    <lineage>
        <taxon>Eukaryota</taxon>
        <taxon>Fungi</taxon>
        <taxon>Dikarya</taxon>
        <taxon>Ascomycota</taxon>
        <taxon>Saccharomycotina</taxon>
        <taxon>Pichiomycetes</taxon>
        <taxon>Metschnikowiaceae</taxon>
        <taxon>Candidozyma</taxon>
    </lineage>
</organism>
<feature type="transmembrane region" description="Helical" evidence="1">
    <location>
        <begin position="879"/>
        <end position="898"/>
    </location>
</feature>
<dbReference type="EMBL" id="PYFQ01000001">
    <property type="protein sequence ID" value="PSK41199.1"/>
    <property type="molecule type" value="Genomic_DNA"/>
</dbReference>
<accession>A0A2P7YZ06</accession>
<comment type="caution">
    <text evidence="2">The sequence shown here is derived from an EMBL/GenBank/DDBJ whole genome shotgun (WGS) entry which is preliminary data.</text>
</comment>
<dbReference type="VEuPathDB" id="FungiDB:C7M61_000874"/>
<evidence type="ECO:0000313" key="2">
    <source>
        <dbReference type="EMBL" id="PSK41199.1"/>
    </source>
</evidence>
<protein>
    <submittedName>
        <fullName evidence="2">Uncharacterized protein</fullName>
    </submittedName>
</protein>
<dbReference type="Proteomes" id="UP000241107">
    <property type="component" value="Unassembled WGS sequence"/>
</dbReference>
<reference evidence="2 3" key="1">
    <citation type="submission" date="2018-03" db="EMBL/GenBank/DDBJ databases">
        <title>Candida pseudohaemulonii genome assembly and annotation.</title>
        <authorList>
            <person name="Munoz J.F."/>
            <person name="Gade L.G."/>
            <person name="Chow N.A."/>
            <person name="Litvintseva A.P."/>
            <person name="Loparev V.N."/>
            <person name="Cuomo C.A."/>
        </authorList>
    </citation>
    <scope>NUCLEOTIDE SEQUENCE [LARGE SCALE GENOMIC DNA]</scope>
    <source>
        <strain evidence="2 3">B12108</strain>
    </source>
</reference>
<evidence type="ECO:0000256" key="1">
    <source>
        <dbReference type="SAM" id="Phobius"/>
    </source>
</evidence>
<keyword evidence="3" id="KW-1185">Reference proteome</keyword>